<gene>
    <name evidence="4" type="ORF">B0A48_04901</name>
</gene>
<reference evidence="5" key="1">
    <citation type="submission" date="2017-03" db="EMBL/GenBank/DDBJ databases">
        <title>Genomes of endolithic fungi from Antarctica.</title>
        <authorList>
            <person name="Coleine C."/>
            <person name="Masonjones S."/>
            <person name="Stajich J.E."/>
        </authorList>
    </citation>
    <scope>NUCLEOTIDE SEQUENCE [LARGE SCALE GENOMIC DNA]</scope>
    <source>
        <strain evidence="5">CCFEE 5527</strain>
    </source>
</reference>
<dbReference type="OrthoDB" id="3647246at2759"/>
<dbReference type="Pfam" id="PF23394">
    <property type="entry name" value="DUF7102"/>
    <property type="match status" value="1"/>
</dbReference>
<feature type="region of interest" description="Disordered" evidence="1">
    <location>
        <begin position="1"/>
        <end position="26"/>
    </location>
</feature>
<dbReference type="InParanoid" id="A0A1V8TDP5"/>
<dbReference type="Pfam" id="PF23395">
    <property type="entry name" value="SAM_6"/>
    <property type="match status" value="1"/>
</dbReference>
<proteinExistence type="predicted"/>
<evidence type="ECO:0000313" key="5">
    <source>
        <dbReference type="Proteomes" id="UP000192596"/>
    </source>
</evidence>
<dbReference type="EMBL" id="NAJO01000010">
    <property type="protein sequence ID" value="OQO09499.1"/>
    <property type="molecule type" value="Genomic_DNA"/>
</dbReference>
<feature type="domain" description="SAM-like" evidence="3">
    <location>
        <begin position="918"/>
        <end position="995"/>
    </location>
</feature>
<feature type="region of interest" description="Disordered" evidence="1">
    <location>
        <begin position="598"/>
        <end position="649"/>
    </location>
</feature>
<evidence type="ECO:0000259" key="2">
    <source>
        <dbReference type="Pfam" id="PF23394"/>
    </source>
</evidence>
<accession>A0A1V8TDP5</accession>
<name>A0A1V8TDP5_9PEZI</name>
<dbReference type="AlphaFoldDB" id="A0A1V8TDP5"/>
<evidence type="ECO:0000256" key="1">
    <source>
        <dbReference type="SAM" id="MobiDB-lite"/>
    </source>
</evidence>
<protein>
    <submittedName>
        <fullName evidence="4">Uncharacterized protein</fullName>
    </submittedName>
</protein>
<organism evidence="4 5">
    <name type="scientific">Cryoendolithus antarcticus</name>
    <dbReference type="NCBI Taxonomy" id="1507870"/>
    <lineage>
        <taxon>Eukaryota</taxon>
        <taxon>Fungi</taxon>
        <taxon>Dikarya</taxon>
        <taxon>Ascomycota</taxon>
        <taxon>Pezizomycotina</taxon>
        <taxon>Dothideomycetes</taxon>
        <taxon>Dothideomycetidae</taxon>
        <taxon>Cladosporiales</taxon>
        <taxon>Cladosporiaceae</taxon>
        <taxon>Cryoendolithus</taxon>
    </lineage>
</organism>
<sequence length="999" mass="108927">MAEDVTWSPVPNAESAMATSPLEPDADSLDEYDLVVLSDLDIPPELPSCTGDSLQVNVQGSLTSTASWSGPLPASRHASSDGGSYNSRSDTSETSESSDNESDVPLHYSRRYRMTEDYLDGNPLESELIPYPTEDASKPLEFPGDADVQSSIAAVHGALHERLDVDKDTIMCLAEIAALNKPMTLDIQTGKEYSVRRQQIELPILREDHDMQLRNARARNKLQLTSRNFEPFVLHEEADEGPGFPQRTQAEVQALDKTITDEKWSVSQETMEYLRYLMKMLNEAPPEVEYKPRLGTVTPPLLPLSPPVTPGIPEGDAMQIDFTSTPEDLIAQDAVAAAEAVLAEDAAFVNTIEKFGTREGASEMSDYILPKSIDAAPSSSSPLGKKRLRNLKLDSPLLPITSGESPAKKAKKVSFPAELASLIPDPAPDSSAQDSERVQADIDNFVQSVIKPFADSVMLEVSSEKLSEVDTTMRIRVPEIDAVQFRAPWAKYISSSETVKPLEAQRALLQYTKRELLRDEQKWSGVSKLERVLPWKPFPPHLGKINAAEDFDDGSLDRYMSELNLEAEVDPLQLVAQPGVLQISQDREDDDEELKPFLTSMKSSTASGTAPRPVNDGPARNPIIPGQMPTTLGQPSMPGSSGHKSRDTGSIHLINTRHDQVARAPRTIVPFDNTAETERSVATSTSILREDGLSSFMRLQGKSSACAKPTAITAAIAKKSAPPVAVMLPPAQPAPRVQFAVPAANLHYDRAISIVVSPTLMANRNQIRALQTALPKLELIERAPLSSALGNGKFVFVEECDITLSPSTGLLFTTLQKLKQRPLPGQSDFRGVRERITAVAAHFERLLVFVSEANNSETGAEDLDDRDAEALSDVIAFTSSIDCEVKVTYVPGGDTDLTGRTAAAIASYSVADGSITLLQDETLWERFLRKAGLNAFAAQAILGQLKRTNSTSSEATMEERSGLGAFVCMSVEERVQRFGALLGGDRLLRRVSQVIDAKW</sequence>
<comment type="caution">
    <text evidence="4">The sequence shown here is derived from an EMBL/GenBank/DDBJ whole genome shotgun (WGS) entry which is preliminary data.</text>
</comment>
<dbReference type="InterPro" id="IPR055528">
    <property type="entry name" value="DUF7102"/>
</dbReference>
<keyword evidence="5" id="KW-1185">Reference proteome</keyword>
<dbReference type="Proteomes" id="UP000192596">
    <property type="component" value="Unassembled WGS sequence"/>
</dbReference>
<dbReference type="InterPro" id="IPR057559">
    <property type="entry name" value="SAM_6"/>
</dbReference>
<evidence type="ECO:0000313" key="4">
    <source>
        <dbReference type="EMBL" id="OQO09499.1"/>
    </source>
</evidence>
<feature type="compositionally biased region" description="Polar residues" evidence="1">
    <location>
        <begin position="628"/>
        <end position="639"/>
    </location>
</feature>
<feature type="region of interest" description="Disordered" evidence="1">
    <location>
        <begin position="64"/>
        <end position="107"/>
    </location>
</feature>
<evidence type="ECO:0000259" key="3">
    <source>
        <dbReference type="Pfam" id="PF23395"/>
    </source>
</evidence>
<feature type="domain" description="DUF7102" evidence="2">
    <location>
        <begin position="753"/>
        <end position="911"/>
    </location>
</feature>
<feature type="compositionally biased region" description="Low complexity" evidence="1">
    <location>
        <begin position="86"/>
        <end position="95"/>
    </location>
</feature>